<dbReference type="EMBL" id="GL870881">
    <property type="protein sequence ID" value="EIJ87541.1"/>
    <property type="molecule type" value="Genomic_DNA"/>
</dbReference>
<dbReference type="OrthoDB" id="10354890at2759"/>
<keyword evidence="2" id="KW-0472">Membrane</keyword>
<dbReference type="HOGENOM" id="CLU_009683_3_1_1"/>
<dbReference type="AlphaFoldDB" id="I3EE94"/>
<keyword evidence="2" id="KW-1133">Transmembrane helix</keyword>
<feature type="transmembrane region" description="Helical" evidence="2">
    <location>
        <begin position="12"/>
        <end position="31"/>
    </location>
</feature>
<dbReference type="VEuPathDB" id="MicrosporidiaDB:NEQG_02088"/>
<keyword evidence="4" id="KW-1185">Reference proteome</keyword>
<name>I3EE94_NEMP3</name>
<sequence length="1045" mass="118677">MKNIHNLLERARITLLCKVFILALMLIPYSVHKHVDVVDMLIIETTENNHTVRLKINPEGALSPSRGYVMHKSRYMHNMRQYFSEINIEYFLVKLNSPMHTNNQKLSIGEDLSEKCAIHSRAQEEAEQSDVKFFFKYYKAPKRDAAHLIAYKKDILASATLQAFAQQVIHMFPSENGYLSIDSQQKDSFTRLLRNQKSDTDSIYLLAALLLLSEGVCVPLNVVEDEEKDTRLILPKLIGNGYYIDLDMFLADGIDGREKEAVYQKKTEDIVCFFKDAGEKAAASETLYTAEPAKYKQFMSGEFMNTPQFLIQSYIYEFIDSADMYIKFVGAVYTLLTDYINNIDGHACNKKEHAQKVLNGLFMQRGGDLAPSEYTAYLCKLAEAREYYTATPFISDLQAPKPISVHTYRKNPRMYSAGIDSEYCNYVEATLLGLFCCFAFDPETRKYTTEHMPSPSKELQEFFNKYSEPEVSVDYAMHKEWCGVVSSLDCGKVIYLRRDRNQIGSGILNILRAIQAVAGSTKNIDDAISELNNIRVKETLDKEDREMVESALQAVFKSLSKNKRVTVQCGKIKISKLVGMDRDLYLAASNQIRISYVRNNAYGEVHLKISCDCPEISIPASMVLIGAEEKKKLVKIQKESLYPSTYMQCLMHQYLNILLKQITQNEQGKYVINKKTKHMIRNIHDSPNALLLWGSLENLEYKACIVKQVLLQTSSTPLDTDNRVVRFTANLIGSVPLDDLYIRRRILMGCLYNRNYRQYYPRIEYDDLQALSSDEAGSAVSCLVADALSIDISSAAFISAFESVLHAYRNAHCMFWWIASEYACIGVLENLCKENNPQTAYRDIVVLRGLSSDSVGGSGKEPPCTNKKPANALSRHSESNSTQFDHSSMQLKSSKATMPVCEEVILHIECILRLIARNMHIPDGYCINDIYMCWLVHISSWSKKPAPSLIKLIVCELIDPSMLSGGFMRIIPAGAWHGVLRGVCTMLLSCLDVLFTSHNSRGRKKYMEILDFFTQRKKTALKDPAAPMHGLYTLKSSLLVFDMQL</sequence>
<proteinExistence type="predicted"/>
<evidence type="ECO:0000313" key="3">
    <source>
        <dbReference type="EMBL" id="EIJ87541.1"/>
    </source>
</evidence>
<reference evidence="3" key="1">
    <citation type="submission" date="2011-01" db="EMBL/GenBank/DDBJ databases">
        <title>The Genome Sequence of Nematocida parisii strain ERTm3.</title>
        <authorList>
            <consortium name="The Broad Institute Genome Sequencing Platform"/>
            <consortium name="The Broad Institute Genome Sequencing Center for Infectious Disease"/>
            <person name="Cuomo C."/>
            <person name="Troemel E."/>
            <person name="Young S.K."/>
            <person name="Zeng Q."/>
            <person name="Gargeya S."/>
            <person name="Fitzgerald M."/>
            <person name="Haas B."/>
            <person name="Abouelleil A."/>
            <person name="Alvarado L."/>
            <person name="Arachchi H.M."/>
            <person name="Berlin A."/>
            <person name="Chapman S.B."/>
            <person name="Gearin G."/>
            <person name="Goldberg J."/>
            <person name="Griggs A."/>
            <person name="Gujja S."/>
            <person name="Hansen M."/>
            <person name="Heiman D."/>
            <person name="Howarth C."/>
            <person name="Larimer J."/>
            <person name="Lui A."/>
            <person name="MacDonald P.J.P."/>
            <person name="McCowen C."/>
            <person name="Montmayeur A."/>
            <person name="Murphy C."/>
            <person name="Neiman D."/>
            <person name="Pearson M."/>
            <person name="Priest M."/>
            <person name="Roberts A."/>
            <person name="Saif S."/>
            <person name="Shea T."/>
            <person name="Sisk P."/>
            <person name="Stolte C."/>
            <person name="Sykes S."/>
            <person name="Wortman J."/>
            <person name="Nusbaum C."/>
            <person name="Birren B."/>
        </authorList>
    </citation>
    <scope>NUCLEOTIDE SEQUENCE</scope>
    <source>
        <strain evidence="3">ERTm3</strain>
    </source>
</reference>
<feature type="region of interest" description="Disordered" evidence="1">
    <location>
        <begin position="853"/>
        <end position="886"/>
    </location>
</feature>
<evidence type="ECO:0000256" key="2">
    <source>
        <dbReference type="SAM" id="Phobius"/>
    </source>
</evidence>
<dbReference type="InParanoid" id="I3EE94"/>
<dbReference type="Proteomes" id="UP000002872">
    <property type="component" value="Unassembled WGS sequence"/>
</dbReference>
<evidence type="ECO:0000313" key="4">
    <source>
        <dbReference type="Proteomes" id="UP000002872"/>
    </source>
</evidence>
<accession>I3EE94</accession>
<gene>
    <name evidence="3" type="ORF">NEQG_02088</name>
</gene>
<evidence type="ECO:0000256" key="1">
    <source>
        <dbReference type="SAM" id="MobiDB-lite"/>
    </source>
</evidence>
<organism evidence="3 4">
    <name type="scientific">Nematocida parisii (strain ERTm3)</name>
    <name type="common">Nematode killer fungus</name>
    <dbReference type="NCBI Taxonomy" id="935791"/>
    <lineage>
        <taxon>Eukaryota</taxon>
        <taxon>Fungi</taxon>
        <taxon>Fungi incertae sedis</taxon>
        <taxon>Microsporidia</taxon>
        <taxon>Nematocida</taxon>
    </lineage>
</organism>
<protein>
    <submittedName>
        <fullName evidence="3">Uncharacterized protein</fullName>
    </submittedName>
</protein>
<keyword evidence="2" id="KW-0812">Transmembrane</keyword>